<protein>
    <submittedName>
        <fullName evidence="2">Uncharacterized protein</fullName>
    </submittedName>
</protein>
<comment type="caution">
    <text evidence="2">The sequence shown here is derived from an EMBL/GenBank/DDBJ whole genome shotgun (WGS) entry which is preliminary data.</text>
</comment>
<dbReference type="EMBL" id="JBHSLV010000016">
    <property type="protein sequence ID" value="MFC5392834.1"/>
    <property type="molecule type" value="Genomic_DNA"/>
</dbReference>
<feature type="compositionally biased region" description="Polar residues" evidence="1">
    <location>
        <begin position="28"/>
        <end position="43"/>
    </location>
</feature>
<proteinExistence type="predicted"/>
<name>A0ABW0H9P2_9HYPH</name>
<dbReference type="Proteomes" id="UP001596104">
    <property type="component" value="Unassembled WGS sequence"/>
</dbReference>
<evidence type="ECO:0000313" key="2">
    <source>
        <dbReference type="EMBL" id="MFC5392834.1"/>
    </source>
</evidence>
<keyword evidence="3" id="KW-1185">Reference proteome</keyword>
<evidence type="ECO:0000313" key="3">
    <source>
        <dbReference type="Proteomes" id="UP001596104"/>
    </source>
</evidence>
<sequence>MTEKFKGSDGAAKRQQQPALAPRRAARNSVQNRGFENGRNSNDVIPRHRGGRPVFADEAGLRMMARLQVDAWRGKQVVLSDRAAAEAAIRELDLQGAGTLQSAIDRLRKKYRVRREDLQGTASKIPTNS</sequence>
<dbReference type="RefSeq" id="WP_377007680.1">
    <property type="nucleotide sequence ID" value="NZ_JBHSLV010000016.1"/>
</dbReference>
<organism evidence="2 3">
    <name type="scientific">Bosea vestrisii</name>
    <dbReference type="NCBI Taxonomy" id="151416"/>
    <lineage>
        <taxon>Bacteria</taxon>
        <taxon>Pseudomonadati</taxon>
        <taxon>Pseudomonadota</taxon>
        <taxon>Alphaproteobacteria</taxon>
        <taxon>Hyphomicrobiales</taxon>
        <taxon>Boseaceae</taxon>
        <taxon>Bosea</taxon>
    </lineage>
</organism>
<feature type="region of interest" description="Disordered" evidence="1">
    <location>
        <begin position="1"/>
        <end position="51"/>
    </location>
</feature>
<evidence type="ECO:0000256" key="1">
    <source>
        <dbReference type="SAM" id="MobiDB-lite"/>
    </source>
</evidence>
<reference evidence="3" key="1">
    <citation type="journal article" date="2019" name="Int. J. Syst. Evol. Microbiol.">
        <title>The Global Catalogue of Microorganisms (GCM) 10K type strain sequencing project: providing services to taxonomists for standard genome sequencing and annotation.</title>
        <authorList>
            <consortium name="The Broad Institute Genomics Platform"/>
            <consortium name="The Broad Institute Genome Sequencing Center for Infectious Disease"/>
            <person name="Wu L."/>
            <person name="Ma J."/>
        </authorList>
    </citation>
    <scope>NUCLEOTIDE SEQUENCE [LARGE SCALE GENOMIC DNA]</scope>
    <source>
        <strain evidence="3">CGMCC 1.16326</strain>
    </source>
</reference>
<feature type="compositionally biased region" description="Low complexity" evidence="1">
    <location>
        <begin position="13"/>
        <end position="23"/>
    </location>
</feature>
<gene>
    <name evidence="2" type="ORF">ACFPPC_09330</name>
</gene>
<accession>A0ABW0H9P2</accession>